<dbReference type="EMBL" id="KN822116">
    <property type="protein sequence ID" value="KIM56449.1"/>
    <property type="molecule type" value="Genomic_DNA"/>
</dbReference>
<evidence type="ECO:0000313" key="2">
    <source>
        <dbReference type="Proteomes" id="UP000053989"/>
    </source>
</evidence>
<reference evidence="2" key="2">
    <citation type="submission" date="2015-01" db="EMBL/GenBank/DDBJ databases">
        <title>Evolutionary Origins and Diversification of the Mycorrhizal Mutualists.</title>
        <authorList>
            <consortium name="DOE Joint Genome Institute"/>
            <consortium name="Mycorrhizal Genomics Consortium"/>
            <person name="Kohler A."/>
            <person name="Kuo A."/>
            <person name="Nagy L.G."/>
            <person name="Floudas D."/>
            <person name="Copeland A."/>
            <person name="Barry K.W."/>
            <person name="Cichocki N."/>
            <person name="Veneault-Fourrey C."/>
            <person name="LaButti K."/>
            <person name="Lindquist E.A."/>
            <person name="Lipzen A."/>
            <person name="Lundell T."/>
            <person name="Morin E."/>
            <person name="Murat C."/>
            <person name="Riley R."/>
            <person name="Ohm R."/>
            <person name="Sun H."/>
            <person name="Tunlid A."/>
            <person name="Henrissat B."/>
            <person name="Grigoriev I.V."/>
            <person name="Hibbett D.S."/>
            <person name="Martin F."/>
        </authorList>
    </citation>
    <scope>NUCLEOTIDE SEQUENCE [LARGE SCALE GENOMIC DNA]</scope>
    <source>
        <strain evidence="2">Foug A</strain>
    </source>
</reference>
<protein>
    <submittedName>
        <fullName evidence="1">Uncharacterized protein</fullName>
    </submittedName>
</protein>
<organism evidence="1 2">
    <name type="scientific">Scleroderma citrinum Foug A</name>
    <dbReference type="NCBI Taxonomy" id="1036808"/>
    <lineage>
        <taxon>Eukaryota</taxon>
        <taxon>Fungi</taxon>
        <taxon>Dikarya</taxon>
        <taxon>Basidiomycota</taxon>
        <taxon>Agaricomycotina</taxon>
        <taxon>Agaricomycetes</taxon>
        <taxon>Agaricomycetidae</taxon>
        <taxon>Boletales</taxon>
        <taxon>Sclerodermatineae</taxon>
        <taxon>Sclerodermataceae</taxon>
        <taxon>Scleroderma</taxon>
    </lineage>
</organism>
<accession>A0A0C3DJD2</accession>
<dbReference type="InParanoid" id="A0A0C3DJD2"/>
<dbReference type="Proteomes" id="UP000053989">
    <property type="component" value="Unassembled WGS sequence"/>
</dbReference>
<gene>
    <name evidence="1" type="ORF">SCLCIDRAFT_29589</name>
</gene>
<evidence type="ECO:0000313" key="1">
    <source>
        <dbReference type="EMBL" id="KIM56449.1"/>
    </source>
</evidence>
<sequence>MEFSYAPNGILKLGDCGHFMDSKSFCYKGNLFDDLESCSLKVNITPKPHKISSGHQQESDVVRAYDQHWNSIDLY</sequence>
<proteinExistence type="predicted"/>
<dbReference type="HOGENOM" id="CLU_2672533_0_0_1"/>
<reference evidence="1 2" key="1">
    <citation type="submission" date="2014-04" db="EMBL/GenBank/DDBJ databases">
        <authorList>
            <consortium name="DOE Joint Genome Institute"/>
            <person name="Kuo A."/>
            <person name="Kohler A."/>
            <person name="Nagy L.G."/>
            <person name="Floudas D."/>
            <person name="Copeland A."/>
            <person name="Barry K.W."/>
            <person name="Cichocki N."/>
            <person name="Veneault-Fourrey C."/>
            <person name="LaButti K."/>
            <person name="Lindquist E.A."/>
            <person name="Lipzen A."/>
            <person name="Lundell T."/>
            <person name="Morin E."/>
            <person name="Murat C."/>
            <person name="Sun H."/>
            <person name="Tunlid A."/>
            <person name="Henrissat B."/>
            <person name="Grigoriev I.V."/>
            <person name="Hibbett D.S."/>
            <person name="Martin F."/>
            <person name="Nordberg H.P."/>
            <person name="Cantor M.N."/>
            <person name="Hua S.X."/>
        </authorList>
    </citation>
    <scope>NUCLEOTIDE SEQUENCE [LARGE SCALE GENOMIC DNA]</scope>
    <source>
        <strain evidence="1 2">Foug A</strain>
    </source>
</reference>
<dbReference type="AlphaFoldDB" id="A0A0C3DJD2"/>
<keyword evidence="2" id="KW-1185">Reference proteome</keyword>
<name>A0A0C3DJD2_9AGAM</name>